<feature type="transmembrane region" description="Helical" evidence="1">
    <location>
        <begin position="770"/>
        <end position="790"/>
    </location>
</feature>
<dbReference type="InterPro" id="IPR007111">
    <property type="entry name" value="NACHT_NTPase"/>
</dbReference>
<feature type="transmembrane region" description="Helical" evidence="1">
    <location>
        <begin position="60"/>
        <end position="79"/>
    </location>
</feature>
<evidence type="ECO:0000313" key="3">
    <source>
        <dbReference type="EMBL" id="SCY46191.1"/>
    </source>
</evidence>
<dbReference type="Pfam" id="PF05729">
    <property type="entry name" value="NACHT"/>
    <property type="match status" value="1"/>
</dbReference>
<evidence type="ECO:0000313" key="4">
    <source>
        <dbReference type="Proteomes" id="UP000198870"/>
    </source>
</evidence>
<accession>A0A1G5G495</accession>
<keyword evidence="4" id="KW-1185">Reference proteome</keyword>
<protein>
    <submittedName>
        <fullName evidence="3">NACHT domain-containing protein</fullName>
    </submittedName>
</protein>
<reference evidence="3 4" key="1">
    <citation type="submission" date="2016-10" db="EMBL/GenBank/DDBJ databases">
        <authorList>
            <person name="de Groot N.N."/>
        </authorList>
    </citation>
    <scope>NUCLEOTIDE SEQUENCE [LARGE SCALE GENOMIC DNA]</scope>
    <source>
        <strain evidence="3 4">AA1</strain>
    </source>
</reference>
<keyword evidence="1" id="KW-1133">Transmembrane helix</keyword>
<sequence length="1028" mass="118890">MNRYASYSISIIATIVGFIFTLKFFKLTDAVIFSIFILMLYALTRRIWLPEGYEKNAVRIASIGVASALLIPTPLWAHLLENNWHLIQLYLQIQLPPPTLFHLSSLNVIAATLIVFLVNLFMSLRTPILSSNKKPFDDNFPEKSYNDKLLKVANALKEVISTIDHDLYWNSEFYEPLEAKIEVYGESKAISTLVESIKKDKKTRKFLVLGDPGSGKSVALRKLALDILSETKRTGKLALYINLKEWVVKQPWSESNPPSMEELKSFIVDKASQKDHFVYEFFEEFFFQMFEHGRFIFLFDSFDEIPGVLDEEESSWLINELSQLFSRFIGGAHESRGVLASRQFRCPTGAYLPGKTLEILPFSDSMIRDLFIRNSKIDDRIITNLFRERPDWISVARNPFNASLLASYLKKKQVMPLSQADLFQTYLHDRFSSRGCLAVMRKTGICEDQLIQFCIDVGFHLYDDSKLGLETSKTDLSQKLGLDVTPYFSILKFALIARVADDQDTVSFVHRRFTEYFISQYFVQNPDGVTFDVVPKDSSGRDGMIMYCEVAPIDRAIEVSQSCWEEVSRLSSLNPYENEDDYRRTVLSLRFLIQAFRSRPECIDPFREKLSKWIAWHLNGPILTAKHALEATGLLQDEELEVLMVPIIRNNDPWLTETAIRACRHLGIIDVSLRDALLKHLEQSTLSDLILQKDELSFSFTLSQAFKPINRFLRMKLVVEKFHIIVHLLLLIRFPISYIVLYFIVIINGGKLKLVKNAKFIKQDKLPTRFFGYLVLVTTFFTPIFYPSAADSKEQLDYFMRYFIFFLLLFGPYHIISLFGLNISLRQIGNIGIYEIDFLSDNHFLSPTLKFDKSLIKKAIVVLPILSLLSFGMVGILFLFDFIGLADFFDLFFNKISYYWDIFLCKLRLIQLPSIPNSQYIFFGFLIFSSLYILYICAKEFIIPQCKVISNFLIASRQLRKIEISSSLTRPDILHLLLSINSTHRMKLIKKIHDKTISVTGIWPSMDELSKEERSELSKLDEKWIRLA</sequence>
<feature type="transmembrane region" description="Helical" evidence="1">
    <location>
        <begin position="6"/>
        <end position="25"/>
    </location>
</feature>
<feature type="transmembrane region" description="Helical" evidence="1">
    <location>
        <begin position="802"/>
        <end position="821"/>
    </location>
</feature>
<dbReference type="RefSeq" id="WP_092211259.1">
    <property type="nucleotide sequence ID" value="NZ_FMUX01000009.1"/>
</dbReference>
<gene>
    <name evidence="3" type="ORF">SAMN05216233_109201</name>
</gene>
<keyword evidence="1" id="KW-0472">Membrane</keyword>
<proteinExistence type="predicted"/>
<dbReference type="EMBL" id="FMUX01000009">
    <property type="protein sequence ID" value="SCY46191.1"/>
    <property type="molecule type" value="Genomic_DNA"/>
</dbReference>
<dbReference type="OrthoDB" id="5526615at2"/>
<feature type="domain" description="NACHT" evidence="2">
    <location>
        <begin position="204"/>
        <end position="305"/>
    </location>
</feature>
<dbReference type="Proteomes" id="UP000198870">
    <property type="component" value="Unassembled WGS sequence"/>
</dbReference>
<feature type="transmembrane region" description="Helical" evidence="1">
    <location>
        <begin position="100"/>
        <end position="122"/>
    </location>
</feature>
<organism evidence="3 4">
    <name type="scientific">Desulfoluna spongiiphila</name>
    <dbReference type="NCBI Taxonomy" id="419481"/>
    <lineage>
        <taxon>Bacteria</taxon>
        <taxon>Pseudomonadati</taxon>
        <taxon>Thermodesulfobacteriota</taxon>
        <taxon>Desulfobacteria</taxon>
        <taxon>Desulfobacterales</taxon>
        <taxon>Desulfolunaceae</taxon>
        <taxon>Desulfoluna</taxon>
    </lineage>
</organism>
<dbReference type="Pfam" id="PF22729">
    <property type="entry name" value="NCH3"/>
    <property type="match status" value="1"/>
</dbReference>
<feature type="transmembrane region" description="Helical" evidence="1">
    <location>
        <begin position="30"/>
        <end position="48"/>
    </location>
</feature>
<evidence type="ECO:0000256" key="1">
    <source>
        <dbReference type="SAM" id="Phobius"/>
    </source>
</evidence>
<dbReference type="AlphaFoldDB" id="A0A1G5G495"/>
<dbReference type="Gene3D" id="3.40.50.300">
    <property type="entry name" value="P-loop containing nucleotide triphosphate hydrolases"/>
    <property type="match status" value="1"/>
</dbReference>
<evidence type="ECO:0000259" key="2">
    <source>
        <dbReference type="PROSITE" id="PS50837"/>
    </source>
</evidence>
<dbReference type="SUPFAM" id="SSF52540">
    <property type="entry name" value="P-loop containing nucleoside triphosphate hydrolases"/>
    <property type="match status" value="1"/>
</dbReference>
<dbReference type="InterPro" id="IPR027417">
    <property type="entry name" value="P-loop_NTPase"/>
</dbReference>
<keyword evidence="1" id="KW-0812">Transmembrane</keyword>
<feature type="transmembrane region" description="Helical" evidence="1">
    <location>
        <begin position="724"/>
        <end position="749"/>
    </location>
</feature>
<dbReference type="InterPro" id="IPR054736">
    <property type="entry name" value="NCH3"/>
</dbReference>
<name>A0A1G5G495_9BACT</name>
<feature type="transmembrane region" description="Helical" evidence="1">
    <location>
        <begin position="859"/>
        <end position="880"/>
    </location>
</feature>
<feature type="transmembrane region" description="Helical" evidence="1">
    <location>
        <begin position="920"/>
        <end position="938"/>
    </location>
</feature>
<dbReference type="PROSITE" id="PS50837">
    <property type="entry name" value="NACHT"/>
    <property type="match status" value="1"/>
</dbReference>